<evidence type="ECO:0000313" key="3">
    <source>
        <dbReference type="EMBL" id="KOO28578.1"/>
    </source>
</evidence>
<keyword evidence="4" id="KW-1185">Reference proteome</keyword>
<feature type="region of interest" description="Disordered" evidence="2">
    <location>
        <begin position="99"/>
        <end position="132"/>
    </location>
</feature>
<feature type="region of interest" description="Disordered" evidence="2">
    <location>
        <begin position="14"/>
        <end position="59"/>
    </location>
</feature>
<reference evidence="4" key="1">
    <citation type="journal article" date="2015" name="PLoS Genet.">
        <title>Genome Sequence and Transcriptome Analyses of Chrysochromulina tobin: Metabolic Tools for Enhanced Algal Fitness in the Prominent Order Prymnesiales (Haptophyceae).</title>
        <authorList>
            <person name="Hovde B.T."/>
            <person name="Deodato C.R."/>
            <person name="Hunsperger H.M."/>
            <person name="Ryken S.A."/>
            <person name="Yost W."/>
            <person name="Jha R.K."/>
            <person name="Patterson J."/>
            <person name="Monnat R.J. Jr."/>
            <person name="Barlow S.B."/>
            <person name="Starkenburg S.R."/>
            <person name="Cattolico R.A."/>
        </authorList>
    </citation>
    <scope>NUCLEOTIDE SEQUENCE</scope>
    <source>
        <strain evidence="4">CCMP291</strain>
    </source>
</reference>
<evidence type="ECO:0000313" key="4">
    <source>
        <dbReference type="Proteomes" id="UP000037460"/>
    </source>
</evidence>
<dbReference type="SUPFAM" id="SSF81296">
    <property type="entry name" value="E set domains"/>
    <property type="match status" value="1"/>
</dbReference>
<dbReference type="InterPro" id="IPR001298">
    <property type="entry name" value="Filamin/ABP280_rpt"/>
</dbReference>
<dbReference type="PROSITE" id="PS50194">
    <property type="entry name" value="FILAMIN_REPEAT"/>
    <property type="match status" value="1"/>
</dbReference>
<name>A0A0M0JQQ4_9EUKA</name>
<sequence length="278" mass="31061">MRKMFEPSTATIKQYFGGEPTRPLAPSERKMLQLQEKQLQDARTQLDRQSAAQKERQDKVRKAALRAAQRGVQEARVDRWEWLRIKLRLGEDVVAGIDRSKAPRGASPRRAELAPTSPGSPSQRKKKLRPHETQTVAFCSKVHGEGLRTALTRQATSFVIEAHDASGTRQHTGGDAFVVQIKGRSMVSSKVSDREDGSYVAVYRTPVSGAYLISVTLHGAHVAESPYEVTVLEPRPYAAHCVLRGYALNWAVAREVMRFEVEFVDALGQRVSTRPCTR</sequence>
<dbReference type="Proteomes" id="UP000037460">
    <property type="component" value="Unassembled WGS sequence"/>
</dbReference>
<accession>A0A0M0JQQ4</accession>
<dbReference type="Pfam" id="PF00630">
    <property type="entry name" value="Filamin"/>
    <property type="match status" value="1"/>
</dbReference>
<comment type="caution">
    <text evidence="3">The sequence shown here is derived from an EMBL/GenBank/DDBJ whole genome shotgun (WGS) entry which is preliminary data.</text>
</comment>
<protein>
    <submittedName>
        <fullName evidence="3">Tripartite motif-containing protein 71</fullName>
    </submittedName>
</protein>
<proteinExistence type="predicted"/>
<evidence type="ECO:0000256" key="2">
    <source>
        <dbReference type="SAM" id="MobiDB-lite"/>
    </source>
</evidence>
<dbReference type="EMBL" id="JWZX01002548">
    <property type="protein sequence ID" value="KOO28578.1"/>
    <property type="molecule type" value="Genomic_DNA"/>
</dbReference>
<dbReference type="InterPro" id="IPR013783">
    <property type="entry name" value="Ig-like_fold"/>
</dbReference>
<dbReference type="InterPro" id="IPR017868">
    <property type="entry name" value="Filamin/ABP280_repeat-like"/>
</dbReference>
<dbReference type="InterPro" id="IPR014756">
    <property type="entry name" value="Ig_E-set"/>
</dbReference>
<organism evidence="3 4">
    <name type="scientific">Chrysochromulina tobinii</name>
    <dbReference type="NCBI Taxonomy" id="1460289"/>
    <lineage>
        <taxon>Eukaryota</taxon>
        <taxon>Haptista</taxon>
        <taxon>Haptophyta</taxon>
        <taxon>Prymnesiophyceae</taxon>
        <taxon>Prymnesiales</taxon>
        <taxon>Chrysochromulinaceae</taxon>
        <taxon>Chrysochromulina</taxon>
    </lineage>
</organism>
<dbReference type="OrthoDB" id="264520at2759"/>
<dbReference type="SMART" id="SM00557">
    <property type="entry name" value="IG_FLMN"/>
    <property type="match status" value="1"/>
</dbReference>
<evidence type="ECO:0000256" key="1">
    <source>
        <dbReference type="PROSITE-ProRule" id="PRU00087"/>
    </source>
</evidence>
<dbReference type="AlphaFoldDB" id="A0A0M0JQQ4"/>
<dbReference type="Gene3D" id="2.60.40.10">
    <property type="entry name" value="Immunoglobulins"/>
    <property type="match status" value="1"/>
</dbReference>
<feature type="repeat" description="Filamin" evidence="1">
    <location>
        <begin position="141"/>
        <end position="231"/>
    </location>
</feature>
<gene>
    <name evidence="3" type="ORF">Ctob_007924</name>
</gene>